<proteinExistence type="predicted"/>
<dbReference type="AlphaFoldDB" id="A0AAF3JA90"/>
<dbReference type="InterPro" id="IPR012677">
    <property type="entry name" value="Nucleotide-bd_a/b_plait_sf"/>
</dbReference>
<organism evidence="3 4">
    <name type="scientific">Mesorhabditis belari</name>
    <dbReference type="NCBI Taxonomy" id="2138241"/>
    <lineage>
        <taxon>Eukaryota</taxon>
        <taxon>Metazoa</taxon>
        <taxon>Ecdysozoa</taxon>
        <taxon>Nematoda</taxon>
        <taxon>Chromadorea</taxon>
        <taxon>Rhabditida</taxon>
        <taxon>Rhabditina</taxon>
        <taxon>Rhabditomorpha</taxon>
        <taxon>Rhabditoidea</taxon>
        <taxon>Rhabditidae</taxon>
        <taxon>Mesorhabditinae</taxon>
        <taxon>Mesorhabditis</taxon>
    </lineage>
</organism>
<evidence type="ECO:0000259" key="2">
    <source>
        <dbReference type="PROSITE" id="PS50102"/>
    </source>
</evidence>
<dbReference type="Gene3D" id="3.30.70.330">
    <property type="match status" value="1"/>
</dbReference>
<accession>A0AAF3JA90</accession>
<dbReference type="SMART" id="SM00360">
    <property type="entry name" value="RRM"/>
    <property type="match status" value="1"/>
</dbReference>
<dbReference type="CDD" id="cd00590">
    <property type="entry name" value="RRM_SF"/>
    <property type="match status" value="1"/>
</dbReference>
<evidence type="ECO:0000313" key="4">
    <source>
        <dbReference type="WBParaSite" id="MBELARI_LOCUS6330"/>
    </source>
</evidence>
<keyword evidence="1" id="KW-0694">RNA-binding</keyword>
<dbReference type="GO" id="GO:0003723">
    <property type="term" value="F:RNA binding"/>
    <property type="evidence" value="ECO:0007669"/>
    <property type="project" value="UniProtKB-UniRule"/>
</dbReference>
<name>A0AAF3JA90_9BILA</name>
<feature type="domain" description="RRM" evidence="2">
    <location>
        <begin position="120"/>
        <end position="212"/>
    </location>
</feature>
<sequence>MKEIERGQLRRFRPKIAKKRRKRTRTGNLRHQVIEEIEKALSIDPSPVGHLFNKVDLDGTPEASFLDVLNCLSLPSTSVLAMPSAAILSINRQTTMFELVNDTDTWLIRHRPVRAHPYDCMVYLDNLPETVTRERLLRELRKFGTVVQIRLPHRQRKPANQNGYSQPKRLRGFAFAQFSDPNAVQKFSYAYHHNLPMAIRKRNLLRLLFCKQRRSKRRKTLNEGNNLAPRNVAKNSEKENCLTLKVRTSTDEVKIEGKPNGSLHLELTSPTVPVVDLLSPESGERGRLMSTSTIASDFLDRARCSLDVIRASIDEGSGPRKKRRRRKRHFMNIKQLQDPQMKTKDPSHIDGSVYKFFRRIQVIPFRIYRQLRTEYTTQMRKARVGTPYELKDLQQCVAFRDKHWSIDNADDSDGMESGGEGHREE</sequence>
<evidence type="ECO:0000256" key="1">
    <source>
        <dbReference type="PROSITE-ProRule" id="PRU00176"/>
    </source>
</evidence>
<reference evidence="4" key="1">
    <citation type="submission" date="2024-02" db="UniProtKB">
        <authorList>
            <consortium name="WormBaseParasite"/>
        </authorList>
    </citation>
    <scope>IDENTIFICATION</scope>
</reference>
<dbReference type="SUPFAM" id="SSF54928">
    <property type="entry name" value="RNA-binding domain, RBD"/>
    <property type="match status" value="1"/>
</dbReference>
<dbReference type="PROSITE" id="PS50102">
    <property type="entry name" value="RRM"/>
    <property type="match status" value="1"/>
</dbReference>
<dbReference type="InterPro" id="IPR000504">
    <property type="entry name" value="RRM_dom"/>
</dbReference>
<dbReference type="WBParaSite" id="MBELARI_LOCUS6330">
    <property type="protein sequence ID" value="MBELARI_LOCUS6330"/>
    <property type="gene ID" value="MBELARI_LOCUS6330"/>
</dbReference>
<dbReference type="Proteomes" id="UP000887575">
    <property type="component" value="Unassembled WGS sequence"/>
</dbReference>
<evidence type="ECO:0000313" key="3">
    <source>
        <dbReference type="Proteomes" id="UP000887575"/>
    </source>
</evidence>
<keyword evidence="3" id="KW-1185">Reference proteome</keyword>
<dbReference type="Pfam" id="PF00076">
    <property type="entry name" value="RRM_1"/>
    <property type="match status" value="1"/>
</dbReference>
<dbReference type="InterPro" id="IPR035979">
    <property type="entry name" value="RBD_domain_sf"/>
</dbReference>
<protein>
    <submittedName>
        <fullName evidence="4">RRM domain-containing protein</fullName>
    </submittedName>
</protein>